<feature type="domain" description="Sushi" evidence="7">
    <location>
        <begin position="27"/>
        <end position="80"/>
    </location>
</feature>
<evidence type="ECO:0000313" key="9">
    <source>
        <dbReference type="Proteomes" id="UP001162156"/>
    </source>
</evidence>
<keyword evidence="2" id="KW-0768">Sushi</keyword>
<dbReference type="InterPro" id="IPR000436">
    <property type="entry name" value="Sushi_SCR_CCP_dom"/>
</dbReference>
<dbReference type="Proteomes" id="UP001162156">
    <property type="component" value="Unassembled WGS sequence"/>
</dbReference>
<accession>A0AAV8YRX8</accession>
<evidence type="ECO:0000259" key="7">
    <source>
        <dbReference type="PROSITE" id="PS50923"/>
    </source>
</evidence>
<evidence type="ECO:0000313" key="8">
    <source>
        <dbReference type="EMBL" id="KAJ8953659.1"/>
    </source>
</evidence>
<feature type="transmembrane region" description="Helical" evidence="4">
    <location>
        <begin position="533"/>
        <end position="557"/>
    </location>
</feature>
<proteinExistence type="predicted"/>
<keyword evidence="9" id="KW-1185">Reference proteome</keyword>
<dbReference type="InterPro" id="IPR035976">
    <property type="entry name" value="Sushi/SCR/CCP_sf"/>
</dbReference>
<feature type="region of interest" description="Disordered" evidence="3">
    <location>
        <begin position="392"/>
        <end position="412"/>
    </location>
</feature>
<feature type="chain" id="PRO_5043776394" evidence="5">
    <location>
        <begin position="22"/>
        <end position="581"/>
    </location>
</feature>
<keyword evidence="4" id="KW-0472">Membrane</keyword>
<dbReference type="PANTHER" id="PTHR23282">
    <property type="entry name" value="APICAL ENDOSOMAL GLYCOPROTEIN PRECURSOR"/>
    <property type="match status" value="1"/>
</dbReference>
<keyword evidence="4" id="KW-1133">Transmembrane helix</keyword>
<dbReference type="SMART" id="SM00032">
    <property type="entry name" value="CCP"/>
    <property type="match status" value="2"/>
</dbReference>
<feature type="signal peptide" evidence="5">
    <location>
        <begin position="1"/>
        <end position="21"/>
    </location>
</feature>
<keyword evidence="1" id="KW-1015">Disulfide bond</keyword>
<reference evidence="8" key="1">
    <citation type="journal article" date="2023" name="Insect Mol. Biol.">
        <title>Genome sequencing provides insights into the evolution of gene families encoding plant cell wall-degrading enzymes in longhorned beetles.</title>
        <authorList>
            <person name="Shin N.R."/>
            <person name="Okamura Y."/>
            <person name="Kirsch R."/>
            <person name="Pauchet Y."/>
        </authorList>
    </citation>
    <scope>NUCLEOTIDE SEQUENCE</scope>
    <source>
        <strain evidence="8">RBIC_L_NR</strain>
    </source>
</reference>
<evidence type="ECO:0000256" key="2">
    <source>
        <dbReference type="PROSITE-ProRule" id="PRU00302"/>
    </source>
</evidence>
<keyword evidence="4" id="KW-0812">Transmembrane</keyword>
<evidence type="ECO:0000256" key="5">
    <source>
        <dbReference type="SAM" id="SignalP"/>
    </source>
</evidence>
<dbReference type="PANTHER" id="PTHR23282:SF101">
    <property type="entry name" value="MAM DOMAIN-CONTAINING PROTEIN"/>
    <property type="match status" value="1"/>
</dbReference>
<dbReference type="PROSITE" id="PS50060">
    <property type="entry name" value="MAM_2"/>
    <property type="match status" value="1"/>
</dbReference>
<keyword evidence="5" id="KW-0732">Signal</keyword>
<evidence type="ECO:0000256" key="4">
    <source>
        <dbReference type="SAM" id="Phobius"/>
    </source>
</evidence>
<comment type="caution">
    <text evidence="2">Lacks conserved residue(s) required for the propagation of feature annotation.</text>
</comment>
<dbReference type="CDD" id="cd00033">
    <property type="entry name" value="CCP"/>
    <property type="match status" value="2"/>
</dbReference>
<dbReference type="SUPFAM" id="SSF49899">
    <property type="entry name" value="Concanavalin A-like lectins/glucanases"/>
    <property type="match status" value="2"/>
</dbReference>
<dbReference type="Pfam" id="PF00084">
    <property type="entry name" value="Sushi"/>
    <property type="match status" value="2"/>
</dbReference>
<dbReference type="PROSITE" id="PS50923">
    <property type="entry name" value="SUSHI"/>
    <property type="match status" value="2"/>
</dbReference>
<dbReference type="AlphaFoldDB" id="A0AAV8YRX8"/>
<sequence>MKGDMVYLFLFLSLLDDDIFASRIPKPNCPNIVLKNGKIKKRQGGRLVKFVCATGYMLSGERYSTCTQGRWDSSPPKCVRPTCVNRVRPPTNGLIYPSHRDAVLHFFCKSGYELKGPSDVYCDGRSWDNNAPTCLPINSTAKLFCDFEDADICGWTPDLNHDFDWRRENYKTPSGSIGTGPSFDHTKGAGQDGNINMYTRICLRHKANLLEAALYEYSSIKIMCICEHWLSPEKSYYMYIESSSRNENDTARLISPVYEKTDGETCLEFFYHMFGATTGTLRVYLKRTSQNWILDPKKAIFSKSGNQGDKWYRSYHSLGIIGEEYQIVIEGVRGPGYVISTTDDYYTTTDMPNEINPAEHIPTSHITSFPSLPATKRAELFTWTIRESTTVERTTVTTKPTTSRKATTKPPYITKPTYIPRITRKKFYPLLPTIQILMPPTTPVVVRKVLPSIKPKPIKPVIRYKESENNDVMEVLKQKNDEQLLINAPLPKDEDNSKKWSDEEENQLNSIYMRNFSESDKLLREKMPESTHYNIVLIIISIIGIAVLTTVIAVFLARKYRCSTRRLNYSNGDSQSEIRFF</sequence>
<feature type="domain" description="MAM" evidence="6">
    <location>
        <begin position="143"/>
        <end position="336"/>
    </location>
</feature>
<dbReference type="Gene3D" id="2.10.70.10">
    <property type="entry name" value="Complement Module, domain 1"/>
    <property type="match status" value="2"/>
</dbReference>
<dbReference type="EMBL" id="JANEYF010001958">
    <property type="protein sequence ID" value="KAJ8953659.1"/>
    <property type="molecule type" value="Genomic_DNA"/>
</dbReference>
<dbReference type="Pfam" id="PF00629">
    <property type="entry name" value="MAM"/>
    <property type="match status" value="2"/>
</dbReference>
<dbReference type="InterPro" id="IPR013320">
    <property type="entry name" value="ConA-like_dom_sf"/>
</dbReference>
<dbReference type="CDD" id="cd06263">
    <property type="entry name" value="MAM"/>
    <property type="match status" value="1"/>
</dbReference>
<evidence type="ECO:0000259" key="6">
    <source>
        <dbReference type="PROSITE" id="PS50060"/>
    </source>
</evidence>
<dbReference type="InterPro" id="IPR000998">
    <property type="entry name" value="MAM_dom"/>
</dbReference>
<dbReference type="Gene3D" id="2.60.120.200">
    <property type="match status" value="1"/>
</dbReference>
<evidence type="ECO:0000256" key="1">
    <source>
        <dbReference type="ARBA" id="ARBA00023157"/>
    </source>
</evidence>
<organism evidence="8 9">
    <name type="scientific">Rhamnusium bicolor</name>
    <dbReference type="NCBI Taxonomy" id="1586634"/>
    <lineage>
        <taxon>Eukaryota</taxon>
        <taxon>Metazoa</taxon>
        <taxon>Ecdysozoa</taxon>
        <taxon>Arthropoda</taxon>
        <taxon>Hexapoda</taxon>
        <taxon>Insecta</taxon>
        <taxon>Pterygota</taxon>
        <taxon>Neoptera</taxon>
        <taxon>Endopterygota</taxon>
        <taxon>Coleoptera</taxon>
        <taxon>Polyphaga</taxon>
        <taxon>Cucujiformia</taxon>
        <taxon>Chrysomeloidea</taxon>
        <taxon>Cerambycidae</taxon>
        <taxon>Lepturinae</taxon>
        <taxon>Rhagiini</taxon>
        <taxon>Rhamnusium</taxon>
    </lineage>
</organism>
<evidence type="ECO:0000256" key="3">
    <source>
        <dbReference type="SAM" id="MobiDB-lite"/>
    </source>
</evidence>
<dbReference type="SMART" id="SM00137">
    <property type="entry name" value="MAM"/>
    <property type="match status" value="1"/>
</dbReference>
<feature type="domain" description="Sushi" evidence="7">
    <location>
        <begin position="81"/>
        <end position="136"/>
    </location>
</feature>
<protein>
    <submittedName>
        <fullName evidence="8">Uncharacterized protein</fullName>
    </submittedName>
</protein>
<gene>
    <name evidence="8" type="ORF">NQ314_007266</name>
</gene>
<name>A0AAV8YRX8_9CUCU</name>
<dbReference type="InterPro" id="IPR051560">
    <property type="entry name" value="MAM_domain-containing"/>
</dbReference>
<comment type="caution">
    <text evidence="8">The sequence shown here is derived from an EMBL/GenBank/DDBJ whole genome shotgun (WGS) entry which is preliminary data.</text>
</comment>
<dbReference type="SUPFAM" id="SSF57535">
    <property type="entry name" value="Complement control module/SCR domain"/>
    <property type="match status" value="2"/>
</dbReference>
<dbReference type="GO" id="GO:0016020">
    <property type="term" value="C:membrane"/>
    <property type="evidence" value="ECO:0007669"/>
    <property type="project" value="InterPro"/>
</dbReference>